<evidence type="ECO:0000259" key="8">
    <source>
        <dbReference type="Pfam" id="PF00266"/>
    </source>
</evidence>
<evidence type="ECO:0000256" key="5">
    <source>
        <dbReference type="ARBA" id="ARBA00022898"/>
    </source>
</evidence>
<dbReference type="InterPro" id="IPR015422">
    <property type="entry name" value="PyrdxlP-dep_Trfase_small"/>
</dbReference>
<dbReference type="EMBL" id="AUZY01005059">
    <property type="protein sequence ID" value="EQD60131.1"/>
    <property type="molecule type" value="Genomic_DNA"/>
</dbReference>
<dbReference type="Gene3D" id="3.40.640.10">
    <property type="entry name" value="Type I PLP-dependent aspartate aminotransferase-like (Major domain)"/>
    <property type="match status" value="1"/>
</dbReference>
<dbReference type="InterPro" id="IPR015424">
    <property type="entry name" value="PyrdxlP-dep_Trfase"/>
</dbReference>
<proteinExistence type="inferred from homology"/>
<dbReference type="InterPro" id="IPR015421">
    <property type="entry name" value="PyrdxlP-dep_Trfase_major"/>
</dbReference>
<dbReference type="GO" id="GO:0046872">
    <property type="term" value="F:metal ion binding"/>
    <property type="evidence" value="ECO:0007669"/>
    <property type="project" value="UniProtKB-KW"/>
</dbReference>
<name>T1AI22_9ZZZZ</name>
<feature type="non-terminal residue" evidence="9">
    <location>
        <position position="154"/>
    </location>
</feature>
<gene>
    <name evidence="9" type="ORF">B1B_07885</name>
</gene>
<evidence type="ECO:0000256" key="4">
    <source>
        <dbReference type="ARBA" id="ARBA00022723"/>
    </source>
</evidence>
<evidence type="ECO:0000256" key="7">
    <source>
        <dbReference type="ARBA" id="ARBA00023014"/>
    </source>
</evidence>
<dbReference type="InterPro" id="IPR020578">
    <property type="entry name" value="Aminotrans_V_PyrdxlP_BS"/>
</dbReference>
<dbReference type="Pfam" id="PF00266">
    <property type="entry name" value="Aminotran_5"/>
    <property type="match status" value="1"/>
</dbReference>
<dbReference type="InterPro" id="IPR000192">
    <property type="entry name" value="Aminotrans_V_dom"/>
</dbReference>
<dbReference type="GO" id="GO:0051536">
    <property type="term" value="F:iron-sulfur cluster binding"/>
    <property type="evidence" value="ECO:0007669"/>
    <property type="project" value="UniProtKB-KW"/>
</dbReference>
<evidence type="ECO:0000313" key="9">
    <source>
        <dbReference type="EMBL" id="EQD60131.1"/>
    </source>
</evidence>
<accession>T1AI22</accession>
<dbReference type="EC" id="2.8.1.7" evidence="3"/>
<dbReference type="GO" id="GO:0031071">
    <property type="term" value="F:cysteine desulfurase activity"/>
    <property type="evidence" value="ECO:0007669"/>
    <property type="project" value="UniProtKB-EC"/>
</dbReference>
<evidence type="ECO:0000256" key="3">
    <source>
        <dbReference type="ARBA" id="ARBA00012239"/>
    </source>
</evidence>
<keyword evidence="6" id="KW-0408">Iron</keyword>
<dbReference type="SUPFAM" id="SSF53383">
    <property type="entry name" value="PLP-dependent transferases"/>
    <property type="match status" value="1"/>
</dbReference>
<evidence type="ECO:0000256" key="6">
    <source>
        <dbReference type="ARBA" id="ARBA00023004"/>
    </source>
</evidence>
<keyword evidence="5" id="KW-0663">Pyridoxal phosphate</keyword>
<dbReference type="PROSITE" id="PS00595">
    <property type="entry name" value="AA_TRANSFER_CLASS_5"/>
    <property type="match status" value="1"/>
</dbReference>
<reference evidence="9" key="2">
    <citation type="journal article" date="2014" name="ISME J.">
        <title>Microbial stratification in low pH oxic and suboxic macroscopic growths along an acid mine drainage.</title>
        <authorList>
            <person name="Mendez-Garcia C."/>
            <person name="Mesa V."/>
            <person name="Sprenger R.R."/>
            <person name="Richter M."/>
            <person name="Diez M.S."/>
            <person name="Solano J."/>
            <person name="Bargiela R."/>
            <person name="Golyshina O.V."/>
            <person name="Manteca A."/>
            <person name="Ramos J.L."/>
            <person name="Gallego J.R."/>
            <person name="Llorente I."/>
            <person name="Martins Dos Santos V.A."/>
            <person name="Jensen O.N."/>
            <person name="Pelaez A.I."/>
            <person name="Sanchez J."/>
            <person name="Ferrer M."/>
        </authorList>
    </citation>
    <scope>NUCLEOTIDE SEQUENCE</scope>
</reference>
<dbReference type="PANTHER" id="PTHR11601">
    <property type="entry name" value="CYSTEINE DESULFURYLASE FAMILY MEMBER"/>
    <property type="match status" value="1"/>
</dbReference>
<organism evidence="9">
    <name type="scientific">mine drainage metagenome</name>
    <dbReference type="NCBI Taxonomy" id="410659"/>
    <lineage>
        <taxon>unclassified sequences</taxon>
        <taxon>metagenomes</taxon>
        <taxon>ecological metagenomes</taxon>
    </lineage>
</organism>
<keyword evidence="4" id="KW-0479">Metal-binding</keyword>
<dbReference type="Gene3D" id="3.90.1150.10">
    <property type="entry name" value="Aspartate Aminotransferase, domain 1"/>
    <property type="match status" value="1"/>
</dbReference>
<dbReference type="AlphaFoldDB" id="T1AI22"/>
<feature type="domain" description="Aminotransferase class V" evidence="8">
    <location>
        <begin position="2"/>
        <end position="138"/>
    </location>
</feature>
<comment type="similarity">
    <text evidence="2">Belongs to the class-V pyridoxal-phosphate-dependent aminotransferase family. NifS/IscS subfamily.</text>
</comment>
<protein>
    <recommendedName>
        <fullName evidence="3">cysteine desulfurase</fullName>
        <ecNumber evidence="3">2.8.1.7</ecNumber>
    </recommendedName>
</protein>
<sequence length="154" mass="15144">DLGVDLLSVSSHKLGGPPGVGALLIRRGLRVAPFVVGGSEERARRAGAENVLGIVGFAAACSALTAERLALEAGTAARQLGQLEAAAASVPDVSVIGDAARRLPHVLCLAVGGVVAEAVLLALDRVGVAAHSGSACSSEVFEPSPVLAAIGAPA</sequence>
<feature type="non-terminal residue" evidence="9">
    <location>
        <position position="1"/>
    </location>
</feature>
<reference evidence="9" key="1">
    <citation type="submission" date="2013-08" db="EMBL/GenBank/DDBJ databases">
        <authorList>
            <person name="Mendez C."/>
            <person name="Richter M."/>
            <person name="Ferrer M."/>
            <person name="Sanchez J."/>
        </authorList>
    </citation>
    <scope>NUCLEOTIDE SEQUENCE</scope>
</reference>
<comment type="cofactor">
    <cofactor evidence="1">
        <name>pyridoxal 5'-phosphate</name>
        <dbReference type="ChEBI" id="CHEBI:597326"/>
    </cofactor>
</comment>
<evidence type="ECO:0000256" key="2">
    <source>
        <dbReference type="ARBA" id="ARBA00006490"/>
    </source>
</evidence>
<dbReference type="PANTHER" id="PTHR11601:SF34">
    <property type="entry name" value="CYSTEINE DESULFURASE"/>
    <property type="match status" value="1"/>
</dbReference>
<keyword evidence="7" id="KW-0411">Iron-sulfur</keyword>
<evidence type="ECO:0000256" key="1">
    <source>
        <dbReference type="ARBA" id="ARBA00001933"/>
    </source>
</evidence>
<comment type="caution">
    <text evidence="9">The sequence shown here is derived from an EMBL/GenBank/DDBJ whole genome shotgun (WGS) entry which is preliminary data.</text>
</comment>